<protein>
    <submittedName>
        <fullName evidence="1">Galactose-1-phosphate uridylyltransferase</fullName>
    </submittedName>
</protein>
<dbReference type="Proteomes" id="UP000236291">
    <property type="component" value="Unassembled WGS sequence"/>
</dbReference>
<evidence type="ECO:0000313" key="1">
    <source>
        <dbReference type="EMBL" id="PNX90856.1"/>
    </source>
</evidence>
<dbReference type="STRING" id="57577.A0A2K3MJ99"/>
<proteinExistence type="predicted"/>
<comment type="caution">
    <text evidence="1">The sequence shown here is derived from an EMBL/GenBank/DDBJ whole genome shotgun (WGS) entry which is preliminary data.</text>
</comment>
<feature type="non-terminal residue" evidence="1">
    <location>
        <position position="50"/>
    </location>
</feature>
<keyword evidence="1" id="KW-0808">Transferase</keyword>
<name>A0A2K3MJ99_TRIPR</name>
<sequence>MKKEYNSKAVDLGGLLKQMLKKISLQLNDPPFNFMIHTSPLHGDESELAY</sequence>
<evidence type="ECO:0000313" key="2">
    <source>
        <dbReference type="Proteomes" id="UP000236291"/>
    </source>
</evidence>
<dbReference type="AlphaFoldDB" id="A0A2K3MJ99"/>
<reference evidence="1 2" key="1">
    <citation type="journal article" date="2014" name="Am. J. Bot.">
        <title>Genome assembly and annotation for red clover (Trifolium pratense; Fabaceae).</title>
        <authorList>
            <person name="Istvanek J."/>
            <person name="Jaros M."/>
            <person name="Krenek A."/>
            <person name="Repkova J."/>
        </authorList>
    </citation>
    <scope>NUCLEOTIDE SEQUENCE [LARGE SCALE GENOMIC DNA]</scope>
    <source>
        <strain evidence="2">cv. Tatra</strain>
        <tissue evidence="1">Young leaves</tissue>
    </source>
</reference>
<dbReference type="ExpressionAtlas" id="A0A2K3MJ99">
    <property type="expression patterns" value="baseline"/>
</dbReference>
<dbReference type="Gene3D" id="3.30.428.10">
    <property type="entry name" value="HIT-like"/>
    <property type="match status" value="1"/>
</dbReference>
<organism evidence="1 2">
    <name type="scientific">Trifolium pratense</name>
    <name type="common">Red clover</name>
    <dbReference type="NCBI Taxonomy" id="57577"/>
    <lineage>
        <taxon>Eukaryota</taxon>
        <taxon>Viridiplantae</taxon>
        <taxon>Streptophyta</taxon>
        <taxon>Embryophyta</taxon>
        <taxon>Tracheophyta</taxon>
        <taxon>Spermatophyta</taxon>
        <taxon>Magnoliopsida</taxon>
        <taxon>eudicotyledons</taxon>
        <taxon>Gunneridae</taxon>
        <taxon>Pentapetalae</taxon>
        <taxon>rosids</taxon>
        <taxon>fabids</taxon>
        <taxon>Fabales</taxon>
        <taxon>Fabaceae</taxon>
        <taxon>Papilionoideae</taxon>
        <taxon>50 kb inversion clade</taxon>
        <taxon>NPAAA clade</taxon>
        <taxon>Hologalegina</taxon>
        <taxon>IRL clade</taxon>
        <taxon>Trifolieae</taxon>
        <taxon>Trifolium</taxon>
    </lineage>
</organism>
<reference evidence="1 2" key="2">
    <citation type="journal article" date="2017" name="Front. Plant Sci.">
        <title>Gene Classification and Mining of Molecular Markers Useful in Red Clover (Trifolium pratense) Breeding.</title>
        <authorList>
            <person name="Istvanek J."/>
            <person name="Dluhosova J."/>
            <person name="Dluhos P."/>
            <person name="Patkova L."/>
            <person name="Nedelnik J."/>
            <person name="Repkova J."/>
        </authorList>
    </citation>
    <scope>NUCLEOTIDE SEQUENCE [LARGE SCALE GENOMIC DNA]</scope>
    <source>
        <strain evidence="2">cv. Tatra</strain>
        <tissue evidence="1">Young leaves</tissue>
    </source>
</reference>
<dbReference type="GO" id="GO:0016779">
    <property type="term" value="F:nucleotidyltransferase activity"/>
    <property type="evidence" value="ECO:0007669"/>
    <property type="project" value="UniProtKB-KW"/>
</dbReference>
<dbReference type="EMBL" id="ASHM01064210">
    <property type="protein sequence ID" value="PNX90856.1"/>
    <property type="molecule type" value="Genomic_DNA"/>
</dbReference>
<keyword evidence="1" id="KW-0548">Nucleotidyltransferase</keyword>
<dbReference type="InterPro" id="IPR036265">
    <property type="entry name" value="HIT-like_sf"/>
</dbReference>
<dbReference type="PANTHER" id="PTHR42763">
    <property type="entry name" value="ADP-GLUCOSE PHOSPHORYLASE"/>
    <property type="match status" value="1"/>
</dbReference>
<dbReference type="PANTHER" id="PTHR42763:SF2">
    <property type="entry name" value="ADP-GLUCOSE PHOSPHORYLASE"/>
    <property type="match status" value="1"/>
</dbReference>
<accession>A0A2K3MJ99</accession>
<dbReference type="InterPro" id="IPR053177">
    <property type="entry name" value="ADP-glucose_phosphorylase"/>
</dbReference>
<gene>
    <name evidence="1" type="ORF">L195_g046984</name>
</gene>